<comment type="caution">
    <text evidence="8">The sequence shown here is derived from an EMBL/GenBank/DDBJ whole genome shotgun (WGS) entry which is preliminary data.</text>
</comment>
<evidence type="ECO:0000256" key="2">
    <source>
        <dbReference type="ARBA" id="ARBA00007362"/>
    </source>
</evidence>
<feature type="transmembrane region" description="Helical" evidence="6">
    <location>
        <begin position="147"/>
        <end position="171"/>
    </location>
</feature>
<dbReference type="Proteomes" id="UP000736373">
    <property type="component" value="Unassembled WGS sequence"/>
</dbReference>
<dbReference type="InterPro" id="IPR000620">
    <property type="entry name" value="EamA_dom"/>
</dbReference>
<feature type="transmembrane region" description="Helical" evidence="6">
    <location>
        <begin position="125"/>
        <end position="141"/>
    </location>
</feature>
<reference evidence="8 9" key="1">
    <citation type="submission" date="2019-09" db="EMBL/GenBank/DDBJ databases">
        <title>Paraburkholderia podalyriae sp. nov., A South African Podalyria-associated rhizobium.</title>
        <authorList>
            <person name="Mavima L."/>
            <person name="Beukes C.W."/>
            <person name="Palmer M."/>
            <person name="De Meyer S.E."/>
            <person name="James E.K."/>
            <person name="Maluk M."/>
            <person name="Avontuur J.R."/>
            <person name="Chan W.Y."/>
            <person name="Venter S.N."/>
            <person name="Steenkamp E.T."/>
        </authorList>
    </citation>
    <scope>NUCLEOTIDE SEQUENCE [LARGE SCALE GENOMIC DNA]</scope>
    <source>
        <strain evidence="8 9">WC7.3b</strain>
    </source>
</reference>
<proteinExistence type="inferred from homology"/>
<feature type="transmembrane region" description="Helical" evidence="6">
    <location>
        <begin position="244"/>
        <end position="263"/>
    </location>
</feature>
<evidence type="ECO:0000313" key="8">
    <source>
        <dbReference type="EMBL" id="MBC8749514.1"/>
    </source>
</evidence>
<evidence type="ECO:0000313" key="9">
    <source>
        <dbReference type="Proteomes" id="UP000736373"/>
    </source>
</evidence>
<name>A0ABR7PTC8_9BURK</name>
<evidence type="ECO:0000259" key="7">
    <source>
        <dbReference type="Pfam" id="PF00892"/>
    </source>
</evidence>
<feature type="transmembrane region" description="Helical" evidence="6">
    <location>
        <begin position="269"/>
        <end position="287"/>
    </location>
</feature>
<keyword evidence="3 6" id="KW-0812">Transmembrane</keyword>
<dbReference type="PANTHER" id="PTHR32322">
    <property type="entry name" value="INNER MEMBRANE TRANSPORTER"/>
    <property type="match status" value="1"/>
</dbReference>
<dbReference type="PANTHER" id="PTHR32322:SF2">
    <property type="entry name" value="EAMA DOMAIN-CONTAINING PROTEIN"/>
    <property type="match status" value="1"/>
</dbReference>
<evidence type="ECO:0000256" key="6">
    <source>
        <dbReference type="SAM" id="Phobius"/>
    </source>
</evidence>
<feature type="transmembrane region" description="Helical" evidence="6">
    <location>
        <begin position="183"/>
        <end position="201"/>
    </location>
</feature>
<keyword evidence="9" id="KW-1185">Reference proteome</keyword>
<comment type="subcellular location">
    <subcellularLocation>
        <location evidence="1">Membrane</location>
        <topology evidence="1">Multi-pass membrane protein</topology>
    </subcellularLocation>
</comment>
<dbReference type="SUPFAM" id="SSF103481">
    <property type="entry name" value="Multidrug resistance efflux transporter EmrE"/>
    <property type="match status" value="2"/>
</dbReference>
<evidence type="ECO:0000256" key="5">
    <source>
        <dbReference type="ARBA" id="ARBA00023136"/>
    </source>
</evidence>
<feature type="transmembrane region" description="Helical" evidence="6">
    <location>
        <begin position="213"/>
        <end position="237"/>
    </location>
</feature>
<sequence length="310" mass="33092">MIRIYAAFALLGVFWGSNFIYMKWASGLVTAGQISLLRVFFGFAPLAVLAWRKRVVRLAQLRYLHHFTNMAAFATAFSYFAMAQGTALLPSSIAGVLGGSPALFTSIASGVFLRNERMNRMMASGVLSGILGIALISRPWTSTGPDAAISAIGVAWMLAGSIVFGLSYIYVRRYLSGTSVPPLAIVTWQMGLALLILVSLTDLHGMSRILQDWKAATGLAFGLGLLGTGTSFLLYYYLLEKLGAVAAASAVYVTPVVALLIGWSVGERVGLLELIAVFMIFGSVALLEFGRQAGARQEAAPIAPSTVSFD</sequence>
<dbReference type="RefSeq" id="WP_187636515.1">
    <property type="nucleotide sequence ID" value="NZ_VZQQ01000021.1"/>
</dbReference>
<feature type="transmembrane region" description="Helical" evidence="6">
    <location>
        <begin position="32"/>
        <end position="51"/>
    </location>
</feature>
<dbReference type="Pfam" id="PF00892">
    <property type="entry name" value="EamA"/>
    <property type="match status" value="2"/>
</dbReference>
<dbReference type="InterPro" id="IPR050638">
    <property type="entry name" value="AA-Vitamin_Transporters"/>
</dbReference>
<keyword evidence="5 6" id="KW-0472">Membrane</keyword>
<comment type="similarity">
    <text evidence="2">Belongs to the EamA transporter family.</text>
</comment>
<protein>
    <submittedName>
        <fullName evidence="8">DMT family transporter</fullName>
    </submittedName>
</protein>
<evidence type="ECO:0000256" key="4">
    <source>
        <dbReference type="ARBA" id="ARBA00022989"/>
    </source>
</evidence>
<accession>A0ABR7PTC8</accession>
<evidence type="ECO:0000256" key="1">
    <source>
        <dbReference type="ARBA" id="ARBA00004141"/>
    </source>
</evidence>
<gene>
    <name evidence="8" type="ORF">F6X42_23915</name>
</gene>
<feature type="transmembrane region" description="Helical" evidence="6">
    <location>
        <begin position="93"/>
        <end position="113"/>
    </location>
</feature>
<dbReference type="EMBL" id="VZQQ01000021">
    <property type="protein sequence ID" value="MBC8749514.1"/>
    <property type="molecule type" value="Genomic_DNA"/>
</dbReference>
<feature type="domain" description="EamA" evidence="7">
    <location>
        <begin position="152"/>
        <end position="287"/>
    </location>
</feature>
<evidence type="ECO:0000256" key="3">
    <source>
        <dbReference type="ARBA" id="ARBA00022692"/>
    </source>
</evidence>
<feature type="transmembrane region" description="Helical" evidence="6">
    <location>
        <begin position="63"/>
        <end position="81"/>
    </location>
</feature>
<dbReference type="InterPro" id="IPR037185">
    <property type="entry name" value="EmrE-like"/>
</dbReference>
<keyword evidence="4 6" id="KW-1133">Transmembrane helix</keyword>
<feature type="domain" description="EamA" evidence="7">
    <location>
        <begin position="7"/>
        <end position="137"/>
    </location>
</feature>
<organism evidence="8 9">
    <name type="scientific">Paraburkholderia podalyriae</name>
    <dbReference type="NCBI Taxonomy" id="1938811"/>
    <lineage>
        <taxon>Bacteria</taxon>
        <taxon>Pseudomonadati</taxon>
        <taxon>Pseudomonadota</taxon>
        <taxon>Betaproteobacteria</taxon>
        <taxon>Burkholderiales</taxon>
        <taxon>Burkholderiaceae</taxon>
        <taxon>Paraburkholderia</taxon>
    </lineage>
</organism>